<dbReference type="Pfam" id="PF05485">
    <property type="entry name" value="THAP"/>
    <property type="match status" value="1"/>
</dbReference>
<protein>
    <recommendedName>
        <fullName evidence="6">THAP-type domain-containing protein</fullName>
    </recommendedName>
</protein>
<dbReference type="SMART" id="SM00980">
    <property type="entry name" value="THAP"/>
    <property type="match status" value="1"/>
</dbReference>
<gene>
    <name evidence="7" type="ORF">PYW07_008480</name>
</gene>
<dbReference type="InterPro" id="IPR006612">
    <property type="entry name" value="THAP_Znf"/>
</dbReference>
<evidence type="ECO:0000256" key="2">
    <source>
        <dbReference type="ARBA" id="ARBA00022771"/>
    </source>
</evidence>
<evidence type="ECO:0000313" key="8">
    <source>
        <dbReference type="Proteomes" id="UP001231518"/>
    </source>
</evidence>
<evidence type="ECO:0000256" key="4">
    <source>
        <dbReference type="ARBA" id="ARBA00023125"/>
    </source>
</evidence>
<dbReference type="Proteomes" id="UP001231518">
    <property type="component" value="Chromosome 21"/>
</dbReference>
<dbReference type="AlphaFoldDB" id="A0AAD7YDT8"/>
<proteinExistence type="predicted"/>
<dbReference type="SMART" id="SM00692">
    <property type="entry name" value="DM3"/>
    <property type="match status" value="1"/>
</dbReference>
<keyword evidence="4 5" id="KW-0238">DNA-binding</keyword>
<accession>A0AAD7YDT8</accession>
<evidence type="ECO:0000259" key="6">
    <source>
        <dbReference type="PROSITE" id="PS50950"/>
    </source>
</evidence>
<evidence type="ECO:0000256" key="3">
    <source>
        <dbReference type="ARBA" id="ARBA00022833"/>
    </source>
</evidence>
<dbReference type="InterPro" id="IPR026516">
    <property type="entry name" value="THAP1/10"/>
</dbReference>
<dbReference type="Gene3D" id="6.20.210.20">
    <property type="entry name" value="THAP domain"/>
    <property type="match status" value="1"/>
</dbReference>
<dbReference type="PANTHER" id="PTHR46600:SF11">
    <property type="entry name" value="THAP DOMAIN-CONTAINING PROTEIN 10"/>
    <property type="match status" value="1"/>
</dbReference>
<dbReference type="InterPro" id="IPR048365">
    <property type="entry name" value="TNP-like_RNaseH_N"/>
</dbReference>
<evidence type="ECO:0000256" key="5">
    <source>
        <dbReference type="PROSITE-ProRule" id="PRU00309"/>
    </source>
</evidence>
<dbReference type="Pfam" id="PF21787">
    <property type="entry name" value="TNP-like_RNaseH_N"/>
    <property type="match status" value="1"/>
</dbReference>
<keyword evidence="1" id="KW-0479">Metal-binding</keyword>
<dbReference type="GO" id="GO:0043565">
    <property type="term" value="F:sequence-specific DNA binding"/>
    <property type="evidence" value="ECO:0007669"/>
    <property type="project" value="InterPro"/>
</dbReference>
<dbReference type="InterPro" id="IPR021896">
    <property type="entry name" value="THAP9-like_HTH"/>
</dbReference>
<comment type="caution">
    <text evidence="7">The sequence shown here is derived from an EMBL/GenBank/DDBJ whole genome shotgun (WGS) entry which is preliminary data.</text>
</comment>
<dbReference type="PANTHER" id="PTHR46600">
    <property type="entry name" value="THAP DOMAIN-CONTAINING"/>
    <property type="match status" value="1"/>
</dbReference>
<dbReference type="InterPro" id="IPR038441">
    <property type="entry name" value="THAP_Znf_sf"/>
</dbReference>
<dbReference type="SUPFAM" id="SSF57716">
    <property type="entry name" value="Glucocorticoid receptor-like (DNA-binding domain)"/>
    <property type="match status" value="1"/>
</dbReference>
<sequence length="356" mass="40036">MAKKGCSVLGCKNTNVTEPKVSLFSLPSEDDRRAIWLHLISREELQDKHAHSYVVCEEHFDPASIQGTPGRKRLRRFSVPSLKLPPRRSEDKQTQTEIKENLNKFAQTDFFVLKIEKGAQTANFLTTTLPAVQKVKEELMVCKKQLKLVTSSCLTKNTFHVLCDKFLTKPLAEIVKAQTKLKFHGKGNRYSAKYKQFCINLYYTSPQAYKLLEQALCLPNATTLARHSLPISTEVNEHLMTTLKAKVNNMTNSEKVCSVVVDAINLKTSLFYNINMDKIIGLQEVNGLQSPVLAKKALVVIIRGIFGNWQQPIGFALLGESKNSDDISNWIEQLLEKLIDVGLDIRTPGARGDDSC</sequence>
<dbReference type="GO" id="GO:0008270">
    <property type="term" value="F:zinc ion binding"/>
    <property type="evidence" value="ECO:0007669"/>
    <property type="project" value="UniProtKB-KW"/>
</dbReference>
<name>A0AAD7YDT8_MYTSE</name>
<keyword evidence="3" id="KW-0862">Zinc</keyword>
<keyword evidence="8" id="KW-1185">Reference proteome</keyword>
<organism evidence="7 8">
    <name type="scientific">Mythimna separata</name>
    <name type="common">Oriental armyworm</name>
    <name type="synonym">Pseudaletia separata</name>
    <dbReference type="NCBI Taxonomy" id="271217"/>
    <lineage>
        <taxon>Eukaryota</taxon>
        <taxon>Metazoa</taxon>
        <taxon>Ecdysozoa</taxon>
        <taxon>Arthropoda</taxon>
        <taxon>Hexapoda</taxon>
        <taxon>Insecta</taxon>
        <taxon>Pterygota</taxon>
        <taxon>Neoptera</taxon>
        <taxon>Endopterygota</taxon>
        <taxon>Lepidoptera</taxon>
        <taxon>Glossata</taxon>
        <taxon>Ditrysia</taxon>
        <taxon>Noctuoidea</taxon>
        <taxon>Noctuidae</taxon>
        <taxon>Noctuinae</taxon>
        <taxon>Hadenini</taxon>
        <taxon>Mythimna</taxon>
    </lineage>
</organism>
<reference evidence="7" key="1">
    <citation type="submission" date="2023-03" db="EMBL/GenBank/DDBJ databases">
        <title>Chromosome-level genomes of two armyworms, Mythimna separata and Mythimna loreyi, provide insights into the biosynthesis and reception of sex pheromones.</title>
        <authorList>
            <person name="Zhao H."/>
        </authorList>
    </citation>
    <scope>NUCLEOTIDE SEQUENCE</scope>
    <source>
        <strain evidence="7">BeijingLab</strain>
        <tissue evidence="7">Pupa</tissue>
    </source>
</reference>
<keyword evidence="2 5" id="KW-0863">Zinc-finger</keyword>
<evidence type="ECO:0000313" key="7">
    <source>
        <dbReference type="EMBL" id="KAJ8711238.1"/>
    </source>
</evidence>
<feature type="domain" description="THAP-type" evidence="6">
    <location>
        <begin position="1"/>
        <end position="83"/>
    </location>
</feature>
<dbReference type="EMBL" id="JARGEI010000022">
    <property type="protein sequence ID" value="KAJ8711238.1"/>
    <property type="molecule type" value="Genomic_DNA"/>
</dbReference>
<dbReference type="Pfam" id="PF12017">
    <property type="entry name" value="Tnp_P_element"/>
    <property type="match status" value="1"/>
</dbReference>
<evidence type="ECO:0000256" key="1">
    <source>
        <dbReference type="ARBA" id="ARBA00022723"/>
    </source>
</evidence>
<dbReference type="PROSITE" id="PS50950">
    <property type="entry name" value="ZF_THAP"/>
    <property type="match status" value="1"/>
</dbReference>